<dbReference type="GO" id="GO:0005829">
    <property type="term" value="C:cytosol"/>
    <property type="evidence" value="ECO:0007669"/>
    <property type="project" value="TreeGrafter"/>
</dbReference>
<dbReference type="OrthoDB" id="9804758at2"/>
<dbReference type="RefSeq" id="WP_141196452.1">
    <property type="nucleotide sequence ID" value="NZ_CP041186.1"/>
</dbReference>
<keyword evidence="7 11" id="KW-0479">Metal-binding</keyword>
<dbReference type="PANTHER" id="PTHR10192">
    <property type="entry name" value="MOLYBDOPTERIN BIOSYNTHESIS PROTEIN"/>
    <property type="match status" value="1"/>
</dbReference>
<protein>
    <recommendedName>
        <fullName evidence="11">Molybdopterin molybdenumtransferase</fullName>
        <ecNumber evidence="11">2.10.1.1</ecNumber>
    </recommendedName>
</protein>
<dbReference type="GO" id="GO:0061599">
    <property type="term" value="F:molybdopterin molybdotransferase activity"/>
    <property type="evidence" value="ECO:0007669"/>
    <property type="project" value="UniProtKB-UniRule"/>
</dbReference>
<evidence type="ECO:0000256" key="11">
    <source>
        <dbReference type="RuleBase" id="RU365090"/>
    </source>
</evidence>
<dbReference type="InterPro" id="IPR005111">
    <property type="entry name" value="MoeA_C_domain_IV"/>
</dbReference>
<comment type="function">
    <text evidence="2 11">Catalyzes the insertion of molybdate into adenylated molybdopterin with the concomitant release of AMP.</text>
</comment>
<keyword evidence="6 11" id="KW-0808">Transferase</keyword>
<evidence type="ECO:0000256" key="2">
    <source>
        <dbReference type="ARBA" id="ARBA00002901"/>
    </source>
</evidence>
<dbReference type="AlphaFoldDB" id="A0A4Y6PQB1"/>
<evidence type="ECO:0000313" key="13">
    <source>
        <dbReference type="EMBL" id="QDG49955.1"/>
    </source>
</evidence>
<dbReference type="InterPro" id="IPR036688">
    <property type="entry name" value="MoeA_C_domain_IV_sf"/>
</dbReference>
<evidence type="ECO:0000256" key="1">
    <source>
        <dbReference type="ARBA" id="ARBA00001946"/>
    </source>
</evidence>
<dbReference type="EC" id="2.10.1.1" evidence="11"/>
<evidence type="ECO:0000256" key="9">
    <source>
        <dbReference type="ARBA" id="ARBA00023150"/>
    </source>
</evidence>
<comment type="similarity">
    <text evidence="4 11">Belongs to the MoeA family.</text>
</comment>
<dbReference type="InterPro" id="IPR001453">
    <property type="entry name" value="MoaB/Mog_dom"/>
</dbReference>
<accession>A0A4Y6PQB1</accession>
<keyword evidence="8 11" id="KW-0460">Magnesium</keyword>
<feature type="domain" description="MoaB/Mog" evidence="12">
    <location>
        <begin position="182"/>
        <end position="324"/>
    </location>
</feature>
<dbReference type="Gene3D" id="3.40.980.10">
    <property type="entry name" value="MoaB/Mog-like domain"/>
    <property type="match status" value="1"/>
</dbReference>
<dbReference type="InterPro" id="IPR036135">
    <property type="entry name" value="MoeA_linker/N_sf"/>
</dbReference>
<comment type="pathway">
    <text evidence="3 11">Cofactor biosynthesis; molybdopterin biosynthesis.</text>
</comment>
<dbReference type="SUPFAM" id="SSF63867">
    <property type="entry name" value="MoeA C-terminal domain-like"/>
    <property type="match status" value="1"/>
</dbReference>
<evidence type="ECO:0000256" key="10">
    <source>
        <dbReference type="ARBA" id="ARBA00047317"/>
    </source>
</evidence>
<dbReference type="InterPro" id="IPR038987">
    <property type="entry name" value="MoeA-like"/>
</dbReference>
<dbReference type="Gene3D" id="2.40.340.10">
    <property type="entry name" value="MoeA, C-terminal, domain IV"/>
    <property type="match status" value="1"/>
</dbReference>
<proteinExistence type="inferred from homology"/>
<dbReference type="Gene3D" id="3.90.105.10">
    <property type="entry name" value="Molybdopterin biosynthesis moea protein, domain 2"/>
    <property type="match status" value="1"/>
</dbReference>
<evidence type="ECO:0000256" key="8">
    <source>
        <dbReference type="ARBA" id="ARBA00022842"/>
    </source>
</evidence>
<evidence type="ECO:0000256" key="5">
    <source>
        <dbReference type="ARBA" id="ARBA00022505"/>
    </source>
</evidence>
<keyword evidence="14" id="KW-1185">Reference proteome</keyword>
<comment type="cofactor">
    <cofactor evidence="1 11">
        <name>Mg(2+)</name>
        <dbReference type="ChEBI" id="CHEBI:18420"/>
    </cofactor>
</comment>
<dbReference type="Pfam" id="PF00994">
    <property type="entry name" value="MoCF_biosynth"/>
    <property type="match status" value="1"/>
</dbReference>
<name>A0A4Y6PQB1_PERCE</name>
<dbReference type="Pfam" id="PF03453">
    <property type="entry name" value="MoeA_N"/>
    <property type="match status" value="1"/>
</dbReference>
<dbReference type="SUPFAM" id="SSF63882">
    <property type="entry name" value="MoeA N-terminal region -like"/>
    <property type="match status" value="1"/>
</dbReference>
<dbReference type="FunFam" id="3.40.980.10:FF:000004">
    <property type="entry name" value="Molybdopterin molybdenumtransferase"/>
    <property type="match status" value="1"/>
</dbReference>
<gene>
    <name evidence="13" type="ORF">FIV42_04135</name>
</gene>
<dbReference type="NCBIfam" id="NF045515">
    <property type="entry name" value="Glp_gephyrin"/>
    <property type="match status" value="1"/>
</dbReference>
<dbReference type="InterPro" id="IPR005110">
    <property type="entry name" value="MoeA_linker/N"/>
</dbReference>
<dbReference type="GO" id="GO:0006777">
    <property type="term" value="P:Mo-molybdopterin cofactor biosynthetic process"/>
    <property type="evidence" value="ECO:0007669"/>
    <property type="project" value="UniProtKB-UniRule"/>
</dbReference>
<dbReference type="SUPFAM" id="SSF53218">
    <property type="entry name" value="Molybdenum cofactor biosynthesis proteins"/>
    <property type="match status" value="1"/>
</dbReference>
<dbReference type="UniPathway" id="UPA00344"/>
<dbReference type="PANTHER" id="PTHR10192:SF5">
    <property type="entry name" value="GEPHYRIN"/>
    <property type="match status" value="1"/>
</dbReference>
<sequence>MKRFITVEEARQQILERLPRLSTERIFLSQALGRILAESVEAPTDSPRFDNSARDGYALRFDDLEGDRPTLSVIGTAAAGTISDLHVEPGTAARIMTGAVVPEGADTIVMQEYCEVDEDAGTVTVLEVPEKGRGAWVRKAGENMAAGEAVLEPGARLGAPEVGLLASFGRSVIEVSRRPRVAIVSTGDELVELDQEPQPGQIINSNAYMLEALVHQAGGEAVVLPPAADTEEAVRDTFEQALQSADIVVSSGGVSVGDFDITREVVDELTGGMNFWKIRMKPGKPLAFGTADTDGRDVPLIGLPGNPNSCFVCFHQFVRPALAVMQGVARDGVVPRRLDAILAGPVQTTPKRRVYLSGTLRGRVGDKPEFVPFDNQNSGNLRLFCGAEAFGVCEEGVARMEAGDEIAVELIEL</sequence>
<comment type="catalytic activity">
    <reaction evidence="10">
        <text>adenylyl-molybdopterin + molybdate = Mo-molybdopterin + AMP + H(+)</text>
        <dbReference type="Rhea" id="RHEA:35047"/>
        <dbReference type="ChEBI" id="CHEBI:15378"/>
        <dbReference type="ChEBI" id="CHEBI:36264"/>
        <dbReference type="ChEBI" id="CHEBI:62727"/>
        <dbReference type="ChEBI" id="CHEBI:71302"/>
        <dbReference type="ChEBI" id="CHEBI:456215"/>
        <dbReference type="EC" id="2.10.1.1"/>
    </reaction>
</comment>
<dbReference type="Gene3D" id="2.170.190.11">
    <property type="entry name" value="Molybdopterin biosynthesis moea protein, domain 3"/>
    <property type="match status" value="1"/>
</dbReference>
<keyword evidence="9 11" id="KW-0501">Molybdenum cofactor biosynthesis</keyword>
<dbReference type="InterPro" id="IPR036425">
    <property type="entry name" value="MoaB/Mog-like_dom_sf"/>
</dbReference>
<keyword evidence="5 11" id="KW-0500">Molybdenum</keyword>
<evidence type="ECO:0000256" key="4">
    <source>
        <dbReference type="ARBA" id="ARBA00010763"/>
    </source>
</evidence>
<dbReference type="GO" id="GO:0046872">
    <property type="term" value="F:metal ion binding"/>
    <property type="evidence" value="ECO:0007669"/>
    <property type="project" value="UniProtKB-UniRule"/>
</dbReference>
<dbReference type="Pfam" id="PF03454">
    <property type="entry name" value="MoeA_C"/>
    <property type="match status" value="1"/>
</dbReference>
<dbReference type="CDD" id="cd00887">
    <property type="entry name" value="MoeA"/>
    <property type="match status" value="1"/>
</dbReference>
<dbReference type="NCBIfam" id="TIGR00177">
    <property type="entry name" value="molyb_syn"/>
    <property type="match status" value="1"/>
</dbReference>
<evidence type="ECO:0000256" key="6">
    <source>
        <dbReference type="ARBA" id="ARBA00022679"/>
    </source>
</evidence>
<dbReference type="PROSITE" id="PS01079">
    <property type="entry name" value="MOCF_BIOSYNTHESIS_2"/>
    <property type="match status" value="1"/>
</dbReference>
<dbReference type="InterPro" id="IPR008284">
    <property type="entry name" value="MoCF_biosynth_CS"/>
</dbReference>
<dbReference type="Proteomes" id="UP000315995">
    <property type="component" value="Chromosome"/>
</dbReference>
<accession>A0A5B8Y578</accession>
<evidence type="ECO:0000256" key="7">
    <source>
        <dbReference type="ARBA" id="ARBA00022723"/>
    </source>
</evidence>
<dbReference type="EMBL" id="CP041186">
    <property type="protein sequence ID" value="QDG49955.1"/>
    <property type="molecule type" value="Genomic_DNA"/>
</dbReference>
<organism evidence="13 14">
    <name type="scientific">Persicimonas caeni</name>
    <dbReference type="NCBI Taxonomy" id="2292766"/>
    <lineage>
        <taxon>Bacteria</taxon>
        <taxon>Deltaproteobacteria</taxon>
        <taxon>Bradymonadales</taxon>
        <taxon>Bradymonadaceae</taxon>
        <taxon>Persicimonas</taxon>
    </lineage>
</organism>
<reference evidence="13 14" key="1">
    <citation type="submission" date="2019-06" db="EMBL/GenBank/DDBJ databases">
        <title>Persicimonas caeni gen. nov., sp. nov., a predatory bacterium isolated from solar saltern.</title>
        <authorList>
            <person name="Wang S."/>
        </authorList>
    </citation>
    <scope>NUCLEOTIDE SEQUENCE [LARGE SCALE GENOMIC DNA]</scope>
    <source>
        <strain evidence="13 14">YN101</strain>
    </source>
</reference>
<evidence type="ECO:0000259" key="12">
    <source>
        <dbReference type="SMART" id="SM00852"/>
    </source>
</evidence>
<evidence type="ECO:0000313" key="14">
    <source>
        <dbReference type="Proteomes" id="UP000315995"/>
    </source>
</evidence>
<evidence type="ECO:0000256" key="3">
    <source>
        <dbReference type="ARBA" id="ARBA00005046"/>
    </source>
</evidence>
<dbReference type="SMART" id="SM00852">
    <property type="entry name" value="MoCF_biosynth"/>
    <property type="match status" value="1"/>
</dbReference>